<dbReference type="EMBL" id="FOJM01000015">
    <property type="protein sequence ID" value="SFA55635.1"/>
    <property type="molecule type" value="Genomic_DNA"/>
</dbReference>
<dbReference type="OrthoDB" id="827062at2"/>
<evidence type="ECO:0000313" key="4">
    <source>
        <dbReference type="EMBL" id="SFA55635.1"/>
    </source>
</evidence>
<comment type="similarity">
    <text evidence="1">Belongs to the leucine-binding protein family.</text>
</comment>
<dbReference type="Gene3D" id="3.40.50.2300">
    <property type="match status" value="2"/>
</dbReference>
<accession>A0A1I0TUX6</accession>
<name>A0A1I0TUX6_9SPHI</name>
<dbReference type="InterPro" id="IPR028081">
    <property type="entry name" value="Leu-bd"/>
</dbReference>
<evidence type="ECO:0000256" key="2">
    <source>
        <dbReference type="ARBA" id="ARBA00022729"/>
    </source>
</evidence>
<keyword evidence="2" id="KW-0732">Signal</keyword>
<organism evidence="4 5">
    <name type="scientific">Pedobacter suwonensis</name>
    <dbReference type="NCBI Taxonomy" id="332999"/>
    <lineage>
        <taxon>Bacteria</taxon>
        <taxon>Pseudomonadati</taxon>
        <taxon>Bacteroidota</taxon>
        <taxon>Sphingobacteriia</taxon>
        <taxon>Sphingobacteriales</taxon>
        <taxon>Sphingobacteriaceae</taxon>
        <taxon>Pedobacter</taxon>
    </lineage>
</organism>
<dbReference type="InterPro" id="IPR028082">
    <property type="entry name" value="Peripla_BP_I"/>
</dbReference>
<gene>
    <name evidence="4" type="ORF">SAMN04488511_1156</name>
</gene>
<dbReference type="SUPFAM" id="SSF53822">
    <property type="entry name" value="Periplasmic binding protein-like I"/>
    <property type="match status" value="1"/>
</dbReference>
<reference evidence="5" key="1">
    <citation type="submission" date="2016-10" db="EMBL/GenBank/DDBJ databases">
        <authorList>
            <person name="Varghese N."/>
            <person name="Submissions S."/>
        </authorList>
    </citation>
    <scope>NUCLEOTIDE SEQUENCE [LARGE SCALE GENOMIC DNA]</scope>
    <source>
        <strain evidence="5">DSM 18130</strain>
    </source>
</reference>
<dbReference type="Pfam" id="PF13458">
    <property type="entry name" value="Peripla_BP_6"/>
    <property type="match status" value="1"/>
</dbReference>
<sequence length="374" mass="41006">METKKLTVGVLLSNSSILPMAKHFSAGLKNGLKALSQEVELEIVPEFIGQGSRELAENAITKLVGFDGADVITGIVSNKVGVDLSEKIANVKRPFIINNIGEHLPDPGKFNDYMFLNSIHTWQQLWSVGQWGVKNFGKKGMYVSGLYDCGYSFQSMLSAGMESASSGVSMPFAIAPTPNPKEAGDIAAVFEHIHQYKPDFILATFCGKEAEMFLKQYVEQGLHKTTPLLGLPFLLEPFNATEPIEVYTTLSLNRALKQEQLDEVSKVMANPFTQFGFETGLLIAQAVKGRGGKSLQKAIAEAAIETERGRVEVEPRSNAVQSRVYLVKNTFNGVTGEISRQLVAELETIDTEHADVLRVNKQSAACWMNPYLGI</sequence>
<dbReference type="STRING" id="332999.SAMN04488511_1156"/>
<evidence type="ECO:0000256" key="1">
    <source>
        <dbReference type="ARBA" id="ARBA00010062"/>
    </source>
</evidence>
<dbReference type="RefSeq" id="WP_090985950.1">
    <property type="nucleotide sequence ID" value="NZ_FOJM01000015.1"/>
</dbReference>
<feature type="domain" description="Leucine-binding protein" evidence="3">
    <location>
        <begin position="40"/>
        <end position="328"/>
    </location>
</feature>
<protein>
    <submittedName>
        <fullName evidence="4">ABC-type branched-chain amino acid transport system, substrate-binding protein</fullName>
    </submittedName>
</protein>
<dbReference type="AlphaFoldDB" id="A0A1I0TUX6"/>
<evidence type="ECO:0000259" key="3">
    <source>
        <dbReference type="Pfam" id="PF13458"/>
    </source>
</evidence>
<keyword evidence="5" id="KW-1185">Reference proteome</keyword>
<evidence type="ECO:0000313" key="5">
    <source>
        <dbReference type="Proteomes" id="UP000198836"/>
    </source>
</evidence>
<proteinExistence type="inferred from homology"/>
<dbReference type="Proteomes" id="UP000198836">
    <property type="component" value="Unassembled WGS sequence"/>
</dbReference>